<evidence type="ECO:0000256" key="2">
    <source>
        <dbReference type="ARBA" id="ARBA00022729"/>
    </source>
</evidence>
<dbReference type="SUPFAM" id="SSF48726">
    <property type="entry name" value="Immunoglobulin"/>
    <property type="match status" value="1"/>
</dbReference>
<keyword evidence="3 5" id="KW-0472">Membrane</keyword>
<dbReference type="Gene3D" id="2.60.40.10">
    <property type="entry name" value="Immunoglobulins"/>
    <property type="match status" value="1"/>
</dbReference>
<protein>
    <recommendedName>
        <fullName evidence="8">CD58 molecule</fullName>
    </recommendedName>
</protein>
<dbReference type="Ensembl" id="ENSSSCT00015083269.1">
    <property type="protein sequence ID" value="ENSSSCP00015033698.1"/>
    <property type="gene ID" value="ENSSSCG00015062041.1"/>
</dbReference>
<dbReference type="PANTHER" id="PTHR12080">
    <property type="entry name" value="SIGNALING LYMPHOCYTIC ACTIVATION MOLECULE"/>
    <property type="match status" value="1"/>
</dbReference>
<dbReference type="Proteomes" id="UP000694726">
    <property type="component" value="Unplaced"/>
</dbReference>
<feature type="transmembrane region" description="Helical" evidence="5">
    <location>
        <begin position="246"/>
        <end position="266"/>
    </location>
</feature>
<dbReference type="InterPro" id="IPR015631">
    <property type="entry name" value="CD2/SLAM_rcpt"/>
</dbReference>
<dbReference type="PANTHER" id="PTHR12080:SF55">
    <property type="entry name" value="LYMPHOCYTE FUNCTION-ASSOCIATED ANTIGEN 3"/>
    <property type="match status" value="1"/>
</dbReference>
<organism evidence="6 7">
    <name type="scientific">Sus scrofa</name>
    <name type="common">Pig</name>
    <dbReference type="NCBI Taxonomy" id="9823"/>
    <lineage>
        <taxon>Eukaryota</taxon>
        <taxon>Metazoa</taxon>
        <taxon>Chordata</taxon>
        <taxon>Craniata</taxon>
        <taxon>Vertebrata</taxon>
        <taxon>Euteleostomi</taxon>
        <taxon>Mammalia</taxon>
        <taxon>Eutheria</taxon>
        <taxon>Laurasiatheria</taxon>
        <taxon>Artiodactyla</taxon>
        <taxon>Suina</taxon>
        <taxon>Suidae</taxon>
        <taxon>Sus</taxon>
    </lineage>
</organism>
<evidence type="ECO:0000313" key="6">
    <source>
        <dbReference type="Ensembl" id="ENSSSCP00015033698.1"/>
    </source>
</evidence>
<dbReference type="CDD" id="cd05775">
    <property type="entry name" value="IgV_CD2_like_N"/>
    <property type="match status" value="1"/>
</dbReference>
<dbReference type="InterPro" id="IPR013783">
    <property type="entry name" value="Ig-like_fold"/>
</dbReference>
<reference evidence="6" key="1">
    <citation type="submission" date="2025-08" db="UniProtKB">
        <authorList>
            <consortium name="Ensembl"/>
        </authorList>
    </citation>
    <scope>IDENTIFICATION</scope>
</reference>
<evidence type="ECO:0000256" key="4">
    <source>
        <dbReference type="ARBA" id="ARBA00023180"/>
    </source>
</evidence>
<evidence type="ECO:0000313" key="7">
    <source>
        <dbReference type="Proteomes" id="UP000694726"/>
    </source>
</evidence>
<dbReference type="GO" id="GO:0016020">
    <property type="term" value="C:membrane"/>
    <property type="evidence" value="ECO:0007669"/>
    <property type="project" value="UniProtKB-SubCell"/>
</dbReference>
<accession>A0A8D0PNV5</accession>
<keyword evidence="2" id="KW-0732">Signal</keyword>
<name>A0A8D0PNV5_PIG</name>
<dbReference type="AlphaFoldDB" id="A0A8D0PNV5"/>
<evidence type="ECO:0000256" key="3">
    <source>
        <dbReference type="ARBA" id="ARBA00023136"/>
    </source>
</evidence>
<sequence length="271" mass="30057">MASGRALRWAVRAPDVIFLLLWLDFIRCDSKVIYGALHKNVTLRASSSQTFQEIIWKKGKDKAVEWEEQYNVTAFPPFVDRVHLNTGSGELTIYNLAFEDEGDYQIESPSVKNSSKFILKVVDPYTGRDVAHATPSSTSESGPPAVQLLKPLPEPELYCESTEGNISVRCLILAASLRHTDLIQYSWNCPPTVSCQAGLGPSEMYITKESDFSQDVQCIISNPLFKSSASASLSSCAPTDNTRHRYVLVAVLPAVIVALVLLKWFLVRRSG</sequence>
<comment type="subcellular location">
    <subcellularLocation>
        <location evidence="1">Membrane</location>
    </subcellularLocation>
</comment>
<dbReference type="FunFam" id="2.60.40.10:FF:001702">
    <property type="entry name" value="Lymphocyte function-associated antigen 3"/>
    <property type="match status" value="1"/>
</dbReference>
<keyword evidence="5" id="KW-0812">Transmembrane</keyword>
<evidence type="ECO:0000256" key="1">
    <source>
        <dbReference type="ARBA" id="ARBA00004370"/>
    </source>
</evidence>
<dbReference type="InterPro" id="IPR036179">
    <property type="entry name" value="Ig-like_dom_sf"/>
</dbReference>
<keyword evidence="4" id="KW-0325">Glycoprotein</keyword>
<proteinExistence type="predicted"/>
<evidence type="ECO:0000256" key="5">
    <source>
        <dbReference type="SAM" id="Phobius"/>
    </source>
</evidence>
<evidence type="ECO:0008006" key="8">
    <source>
        <dbReference type="Google" id="ProtNLM"/>
    </source>
</evidence>
<keyword evidence="5" id="KW-1133">Transmembrane helix</keyword>